<evidence type="ECO:0000259" key="6">
    <source>
        <dbReference type="Pfam" id="PF25151"/>
    </source>
</evidence>
<evidence type="ECO:0000259" key="5">
    <source>
        <dbReference type="Pfam" id="PF25150"/>
    </source>
</evidence>
<evidence type="ECO:0000256" key="3">
    <source>
        <dbReference type="ARBA" id="ARBA00035698"/>
    </source>
</evidence>
<organism evidence="7 8">
    <name type="scientific">Plectus sambesii</name>
    <dbReference type="NCBI Taxonomy" id="2011161"/>
    <lineage>
        <taxon>Eukaryota</taxon>
        <taxon>Metazoa</taxon>
        <taxon>Ecdysozoa</taxon>
        <taxon>Nematoda</taxon>
        <taxon>Chromadorea</taxon>
        <taxon>Plectida</taxon>
        <taxon>Plectina</taxon>
        <taxon>Plectoidea</taxon>
        <taxon>Plectidae</taxon>
        <taxon>Plectus</taxon>
    </lineage>
</organism>
<dbReference type="Pfam" id="PF25150">
    <property type="entry name" value="TPR_Trm732"/>
    <property type="match status" value="1"/>
</dbReference>
<keyword evidence="2" id="KW-0819">tRNA processing</keyword>
<reference evidence="8" key="1">
    <citation type="submission" date="2022-11" db="UniProtKB">
        <authorList>
            <consortium name="WormBaseParasite"/>
        </authorList>
    </citation>
    <scope>IDENTIFICATION</scope>
</reference>
<name>A0A914XKL9_9BILA</name>
<feature type="domain" description="DUF2428" evidence="4">
    <location>
        <begin position="264"/>
        <end position="511"/>
    </location>
</feature>
<dbReference type="InterPro" id="IPR051954">
    <property type="entry name" value="tRNA_methyltransferase_THADA"/>
</dbReference>
<feature type="domain" description="tRNA (32-2'-O)-methyltransferase regulator THADA-like TPR repeats region" evidence="5">
    <location>
        <begin position="2"/>
        <end position="137"/>
    </location>
</feature>
<dbReference type="Proteomes" id="UP000887566">
    <property type="component" value="Unplaced"/>
</dbReference>
<sequence>VIGKTDFRLITLFLSTNATEQHPASRHKILTGVKKIFIRIRESAELVVRNDNKPAWIDDYISFLKWILELGFDCLREGANMSRRSTGLGILQLMFLDDHLRDETKSSFFRFANPVSWVKNEHISALIAILDDPFETCQRTALNILRCFPRDALSFLDLDNILSVAFEQLLSLKTRTVYGAAYRLKFYLCAQPPEKSSERAIGICRQLISRVSERIEFVSSALLSIAESHSVYGLLHGVGAVLQSETFDDQSCLTEWHELVGGVLLPACGRVAEVVAPVVHSASPEGFIPPDLLYTLAAHDELTAARIHSRTCQALLVSCWRSLKEMSSIFEQLVRAPYPSVIDQKALEWMSSYYWLQLTECKHFGAFGTAVDGFTRLCERLWSLPRDALEGQLGSLPDPQRWLDDLVSSLESGKESTKLCTTRRSAGLPHLVCAILATEPKSREARSLDETLSRLLVVADSWRHLDTTLCVHAMNVLRVVFRDARMAEAAGAWAEPGLRTAIGAFAADSWSVRNAGSQLLTALLIRIFGVPQTNDKSLPTVSSARVNCLSAFEFFRRYPSMLEFLLSTLTTREKQSSSGCLNDEFALFPAVIILARLYPSLEGPTSLAPFVPHLLRVAFTSRIEKLRVLSTAALAAICEPDDWLLLVRSLQSILIAENGTTVGQNTVNGALLLLHSVVSQGNSSNLSVHYEAVIDIVKKLKKSTSWLTWCEYNKALLAEILAFTAVDDKVPLKMVEFAKGSLVAPLGRLLADNLLTSTSACWKQWHALDARLKRAVIASMAKCTPTENERHILPVVVDELIVCQDEFTLRK</sequence>
<dbReference type="SUPFAM" id="SSF48371">
    <property type="entry name" value="ARM repeat"/>
    <property type="match status" value="1"/>
</dbReference>
<dbReference type="InterPro" id="IPR056843">
    <property type="entry name" value="THADA-like_TPR"/>
</dbReference>
<dbReference type="GO" id="GO:0005829">
    <property type="term" value="C:cytosol"/>
    <property type="evidence" value="ECO:0007669"/>
    <property type="project" value="TreeGrafter"/>
</dbReference>
<dbReference type="PANTHER" id="PTHR14387">
    <property type="entry name" value="THADA/DEATH RECEPTOR INTERACTING PROTEIN"/>
    <property type="match status" value="1"/>
</dbReference>
<evidence type="ECO:0000313" key="8">
    <source>
        <dbReference type="WBParaSite" id="PSAMB.scaffold8890size5644.g31896.t1"/>
    </source>
</evidence>
<dbReference type="InterPro" id="IPR056842">
    <property type="entry name" value="THADA-like_TPR_C"/>
</dbReference>
<keyword evidence="7" id="KW-1185">Reference proteome</keyword>
<evidence type="ECO:0000259" key="4">
    <source>
        <dbReference type="Pfam" id="PF10350"/>
    </source>
</evidence>
<evidence type="ECO:0000256" key="1">
    <source>
        <dbReference type="ARBA" id="ARBA00010409"/>
    </source>
</evidence>
<proteinExistence type="inferred from homology"/>
<evidence type="ECO:0000313" key="7">
    <source>
        <dbReference type="Proteomes" id="UP000887566"/>
    </source>
</evidence>
<dbReference type="Pfam" id="PF10350">
    <property type="entry name" value="DUF2428"/>
    <property type="match status" value="1"/>
</dbReference>
<dbReference type="InterPro" id="IPR019442">
    <property type="entry name" value="THADA/TRM732_DUF2428"/>
</dbReference>
<dbReference type="PANTHER" id="PTHR14387:SF7">
    <property type="entry name" value="THYROID ADENOMA-ASSOCIATED PROTEIN"/>
    <property type="match status" value="1"/>
</dbReference>
<feature type="domain" description="tRNA (32-2'-O)-methyltransferase regulator THADA-like C-terminal TPR repeats region" evidence="6">
    <location>
        <begin position="513"/>
        <end position="676"/>
    </location>
</feature>
<dbReference type="Pfam" id="PF25151">
    <property type="entry name" value="TPR_Trm732_C"/>
    <property type="match status" value="1"/>
</dbReference>
<dbReference type="AlphaFoldDB" id="A0A914XKL9"/>
<evidence type="ECO:0000256" key="2">
    <source>
        <dbReference type="ARBA" id="ARBA00022694"/>
    </source>
</evidence>
<protein>
    <recommendedName>
        <fullName evidence="3">tRNA (32-2'-O)-methyltransferase regulator THADA</fullName>
    </recommendedName>
</protein>
<comment type="similarity">
    <text evidence="1">Belongs to the THADA family.</text>
</comment>
<dbReference type="InterPro" id="IPR016024">
    <property type="entry name" value="ARM-type_fold"/>
</dbReference>
<dbReference type="WBParaSite" id="PSAMB.scaffold8890size5644.g31896.t1">
    <property type="protein sequence ID" value="PSAMB.scaffold8890size5644.g31896.t1"/>
    <property type="gene ID" value="PSAMB.scaffold8890size5644.g31896"/>
</dbReference>
<dbReference type="GO" id="GO:0030488">
    <property type="term" value="P:tRNA methylation"/>
    <property type="evidence" value="ECO:0007669"/>
    <property type="project" value="TreeGrafter"/>
</dbReference>
<accession>A0A914XKL9</accession>